<feature type="transmembrane region" description="Helical" evidence="1">
    <location>
        <begin position="18"/>
        <end position="39"/>
    </location>
</feature>
<keyword evidence="1" id="KW-0472">Membrane</keyword>
<comment type="caution">
    <text evidence="2">The sequence shown here is derived from an EMBL/GenBank/DDBJ whole genome shotgun (WGS) entry which is preliminary data.</text>
</comment>
<dbReference type="EMBL" id="JYDT01000002">
    <property type="protein sequence ID" value="KRY93454.1"/>
    <property type="molecule type" value="Genomic_DNA"/>
</dbReference>
<dbReference type="Proteomes" id="UP000054995">
    <property type="component" value="Unassembled WGS sequence"/>
</dbReference>
<organism evidence="2 3">
    <name type="scientific">Trichinella pseudospiralis</name>
    <name type="common">Parasitic roundworm</name>
    <dbReference type="NCBI Taxonomy" id="6337"/>
    <lineage>
        <taxon>Eukaryota</taxon>
        <taxon>Metazoa</taxon>
        <taxon>Ecdysozoa</taxon>
        <taxon>Nematoda</taxon>
        <taxon>Enoplea</taxon>
        <taxon>Dorylaimia</taxon>
        <taxon>Trichinellida</taxon>
        <taxon>Trichinellidae</taxon>
        <taxon>Trichinella</taxon>
    </lineage>
</organism>
<evidence type="ECO:0000256" key="1">
    <source>
        <dbReference type="SAM" id="Phobius"/>
    </source>
</evidence>
<protein>
    <submittedName>
        <fullName evidence="2">Uncharacterized protein</fullName>
    </submittedName>
</protein>
<keyword evidence="1" id="KW-0812">Transmembrane</keyword>
<keyword evidence="3" id="KW-1185">Reference proteome</keyword>
<keyword evidence="1" id="KW-1133">Transmembrane helix</keyword>
<reference evidence="2 3" key="1">
    <citation type="submission" date="2015-01" db="EMBL/GenBank/DDBJ databases">
        <title>Evolution of Trichinella species and genotypes.</title>
        <authorList>
            <person name="Korhonen P.K."/>
            <person name="Edoardo P."/>
            <person name="Giuseppe L.R."/>
            <person name="Gasser R.B."/>
        </authorList>
    </citation>
    <scope>NUCLEOTIDE SEQUENCE [LARGE SCALE GENOMIC DNA]</scope>
    <source>
        <strain evidence="2">ISS470</strain>
    </source>
</reference>
<evidence type="ECO:0000313" key="2">
    <source>
        <dbReference type="EMBL" id="KRY93454.1"/>
    </source>
</evidence>
<name>A0A0V1G5B6_TRIPS</name>
<dbReference type="AlphaFoldDB" id="A0A0V1G5B6"/>
<sequence>MKEQCRISLQKSTVDCDLLYTVIQGFLMMQSFALITISYNKKNAVIAQNINILENKSALTLYCLLTMQACDFLAIIHDEVAVIRPNDVTIKLAFTGDKHKISTVIQ</sequence>
<dbReference type="OrthoDB" id="1872003at2759"/>
<accession>A0A0V1G5B6</accession>
<gene>
    <name evidence="2" type="ORF">T4D_1255</name>
</gene>
<proteinExistence type="predicted"/>
<evidence type="ECO:0000313" key="3">
    <source>
        <dbReference type="Proteomes" id="UP000054995"/>
    </source>
</evidence>